<dbReference type="RefSeq" id="WP_058515935.1">
    <property type="nucleotide sequence ID" value="NZ_CAAAIH010000012.1"/>
</dbReference>
<evidence type="ECO:0000313" key="2">
    <source>
        <dbReference type="EMBL" id="KTD53653.1"/>
    </source>
</evidence>
<evidence type="ECO:0000313" key="3">
    <source>
        <dbReference type="Proteomes" id="UP000054703"/>
    </source>
</evidence>
<evidence type="ECO:0000256" key="1">
    <source>
        <dbReference type="SAM" id="Phobius"/>
    </source>
</evidence>
<feature type="transmembrane region" description="Helical" evidence="1">
    <location>
        <begin position="127"/>
        <end position="148"/>
    </location>
</feature>
<name>A0A0W0Y9T2_9GAMM</name>
<dbReference type="OrthoDB" id="9781927at2"/>
<dbReference type="InterPro" id="IPR007404">
    <property type="entry name" value="YdjM-like"/>
</dbReference>
<dbReference type="AlphaFoldDB" id="A0A0W0Y9T2"/>
<dbReference type="EMBL" id="LNYU01000091">
    <property type="protein sequence ID" value="KTD53653.1"/>
    <property type="molecule type" value="Genomic_DNA"/>
</dbReference>
<dbReference type="PATRIC" id="fig|45074.5.peg.4364"/>
<dbReference type="Pfam" id="PF04307">
    <property type="entry name" value="YdjM"/>
    <property type="match status" value="1"/>
</dbReference>
<organism evidence="2 3">
    <name type="scientific">Legionella santicrucis</name>
    <dbReference type="NCBI Taxonomy" id="45074"/>
    <lineage>
        <taxon>Bacteria</taxon>
        <taxon>Pseudomonadati</taxon>
        <taxon>Pseudomonadota</taxon>
        <taxon>Gammaproteobacteria</taxon>
        <taxon>Legionellales</taxon>
        <taxon>Legionellaceae</taxon>
        <taxon>Legionella</taxon>
    </lineage>
</organism>
<feature type="transmembrane region" description="Helical" evidence="1">
    <location>
        <begin position="155"/>
        <end position="171"/>
    </location>
</feature>
<keyword evidence="3" id="KW-1185">Reference proteome</keyword>
<dbReference type="InterPro" id="IPR053170">
    <property type="entry name" value="Transcription_regulator"/>
</dbReference>
<gene>
    <name evidence="2" type="ORF">Lsan_4063</name>
</gene>
<dbReference type="Proteomes" id="UP000054703">
    <property type="component" value="Unassembled WGS sequence"/>
</dbReference>
<feature type="transmembrane region" description="Helical" evidence="1">
    <location>
        <begin position="59"/>
        <end position="80"/>
    </location>
</feature>
<proteinExistence type="predicted"/>
<sequence>MDPVTHAALGASCSQAIFGKYNKHIPWKVGALAAMAPDLDIFIRFKNDPMSLELWHRNFTHSLLFIPVGGILVALFFLCFSRYRACWKLTLCAALVGYATHGLLDALTSYGTVLLWPVSYKRISWDIIAIVDPIFTIPLILGIAWSVIHQDQKGIMLGLLFASILLLFNSIQHQRALQSIQAFAAQQKLRLTSIRAMPALASSFYWRVIAKNNHCLIIKEVHTPILKRGSIMSVAQVPLFSSHTSASFTPGQQRDLAVFSWFSDNYVIVAQYTPLTLADGRYTLGNNPSYSLWGIEFLPGKEHITKLSSILLNKHCEY</sequence>
<reference evidence="2 3" key="1">
    <citation type="submission" date="2015-11" db="EMBL/GenBank/DDBJ databases">
        <title>Genomic analysis of 38 Legionella species identifies large and diverse effector repertoires.</title>
        <authorList>
            <person name="Burstein D."/>
            <person name="Amaro F."/>
            <person name="Zusman T."/>
            <person name="Lifshitz Z."/>
            <person name="Cohen O."/>
            <person name="Gilbert J.A."/>
            <person name="Pupko T."/>
            <person name="Shuman H.A."/>
            <person name="Segal G."/>
        </authorList>
    </citation>
    <scope>NUCLEOTIDE SEQUENCE [LARGE SCALE GENOMIC DNA]</scope>
    <source>
        <strain evidence="2 3">SC-63-C7</strain>
    </source>
</reference>
<keyword evidence="1" id="KW-0812">Transmembrane</keyword>
<keyword evidence="1" id="KW-0472">Membrane</keyword>
<protein>
    <submittedName>
        <fullName evidence="2">Integral membrane protein</fullName>
    </submittedName>
</protein>
<accession>A0A0W0Y9T2</accession>
<dbReference type="PANTHER" id="PTHR40031:SF1">
    <property type="entry name" value="MEMBRANE-BOUND METAL-DEPENDENT HYDROLASE"/>
    <property type="match status" value="1"/>
</dbReference>
<feature type="transmembrane region" description="Helical" evidence="1">
    <location>
        <begin position="87"/>
        <end position="107"/>
    </location>
</feature>
<dbReference type="PANTHER" id="PTHR40031">
    <property type="entry name" value="HYPOTHETICAL MEMBRANE SPANNING PROTEIN"/>
    <property type="match status" value="1"/>
</dbReference>
<keyword evidence="1" id="KW-1133">Transmembrane helix</keyword>
<dbReference type="STRING" id="45074.Lsan_4063"/>
<comment type="caution">
    <text evidence="2">The sequence shown here is derived from an EMBL/GenBank/DDBJ whole genome shotgun (WGS) entry which is preliminary data.</text>
</comment>